<evidence type="ECO:0000256" key="2">
    <source>
        <dbReference type="ARBA" id="ARBA00009142"/>
    </source>
</evidence>
<feature type="transmembrane region" description="Helical" evidence="8">
    <location>
        <begin position="226"/>
        <end position="245"/>
    </location>
</feature>
<dbReference type="OrthoDB" id="7028171at2"/>
<keyword evidence="3" id="KW-0813">Transport</keyword>
<dbReference type="Pfam" id="PF01925">
    <property type="entry name" value="TauE"/>
    <property type="match status" value="1"/>
</dbReference>
<dbReference type="InterPro" id="IPR052017">
    <property type="entry name" value="TSUP"/>
</dbReference>
<keyword evidence="7 8" id="KW-0472">Membrane</keyword>
<sequence length="250" mass="26500">MDSSLLYYACAIIAVIISGLAKGGFAGIGSLAMPIMALAIDPVRAAAILLPILILQDAVSVWAFRHSWDRHVLTVMLPGMAIGVLLGYLFAAKVPETAVLGVLGAISVLFGLQRLWVERGRAIVLPSNSPAWVGVLFGVATGFTSQIAHAGAPPFQMWVLPKRLPRDVLVGTTAIAFAVMNWMKVPAYAALGEFTRANLLATAMLAPIAIAATFAGVVLVKKVDPARFYTLIYVLMVLLGFKLMADAILA</sequence>
<comment type="similarity">
    <text evidence="2 8">Belongs to the 4-toluene sulfonate uptake permease (TSUP) (TC 2.A.102) family.</text>
</comment>
<dbReference type="Proteomes" id="UP000056968">
    <property type="component" value="Chromosome"/>
</dbReference>
<keyword evidence="10" id="KW-1185">Reference proteome</keyword>
<evidence type="ECO:0000256" key="5">
    <source>
        <dbReference type="ARBA" id="ARBA00022692"/>
    </source>
</evidence>
<evidence type="ECO:0000256" key="1">
    <source>
        <dbReference type="ARBA" id="ARBA00004651"/>
    </source>
</evidence>
<evidence type="ECO:0000256" key="3">
    <source>
        <dbReference type="ARBA" id="ARBA00022448"/>
    </source>
</evidence>
<feature type="transmembrane region" description="Helical" evidence="8">
    <location>
        <begin position="168"/>
        <end position="185"/>
    </location>
</feature>
<keyword evidence="6 8" id="KW-1133">Transmembrane helix</keyword>
<feature type="transmembrane region" description="Helical" evidence="8">
    <location>
        <begin position="71"/>
        <end position="91"/>
    </location>
</feature>
<evidence type="ECO:0000256" key="6">
    <source>
        <dbReference type="ARBA" id="ARBA00022989"/>
    </source>
</evidence>
<evidence type="ECO:0000256" key="4">
    <source>
        <dbReference type="ARBA" id="ARBA00022475"/>
    </source>
</evidence>
<feature type="transmembrane region" description="Helical" evidence="8">
    <location>
        <begin position="197"/>
        <end position="220"/>
    </location>
</feature>
<evidence type="ECO:0000313" key="10">
    <source>
        <dbReference type="Proteomes" id="UP000056968"/>
    </source>
</evidence>
<organism evidence="9 10">
    <name type="scientific">Sphingobium baderi</name>
    <dbReference type="NCBI Taxonomy" id="1332080"/>
    <lineage>
        <taxon>Bacteria</taxon>
        <taxon>Pseudomonadati</taxon>
        <taxon>Pseudomonadota</taxon>
        <taxon>Alphaproteobacteria</taxon>
        <taxon>Sphingomonadales</taxon>
        <taxon>Sphingomonadaceae</taxon>
        <taxon>Sphingobium</taxon>
    </lineage>
</organism>
<evidence type="ECO:0000313" key="9">
    <source>
        <dbReference type="EMBL" id="ALR21302.1"/>
    </source>
</evidence>
<feature type="transmembrane region" description="Helical" evidence="8">
    <location>
        <begin position="129"/>
        <end position="148"/>
    </location>
</feature>
<keyword evidence="4 8" id="KW-1003">Cell membrane</keyword>
<evidence type="ECO:0000256" key="7">
    <source>
        <dbReference type="ARBA" id="ARBA00023136"/>
    </source>
</evidence>
<dbReference type="GO" id="GO:0005886">
    <property type="term" value="C:plasma membrane"/>
    <property type="evidence" value="ECO:0007669"/>
    <property type="project" value="UniProtKB-SubCell"/>
</dbReference>
<dbReference type="InterPro" id="IPR002781">
    <property type="entry name" value="TM_pro_TauE-like"/>
</dbReference>
<proteinExistence type="inferred from homology"/>
<feature type="transmembrane region" description="Helical" evidence="8">
    <location>
        <begin position="45"/>
        <end position="64"/>
    </location>
</feature>
<dbReference type="KEGG" id="sbd:ATN00_14410"/>
<feature type="transmembrane region" description="Helical" evidence="8">
    <location>
        <begin position="97"/>
        <end position="117"/>
    </location>
</feature>
<evidence type="ECO:0000256" key="8">
    <source>
        <dbReference type="RuleBase" id="RU363041"/>
    </source>
</evidence>
<comment type="subcellular location">
    <subcellularLocation>
        <location evidence="1 8">Cell membrane</location>
        <topology evidence="1 8">Multi-pass membrane protein</topology>
    </subcellularLocation>
</comment>
<keyword evidence="5 8" id="KW-0812">Transmembrane</keyword>
<accession>A0A0S3F0Y0</accession>
<dbReference type="STRING" id="1332080.ATN00_14410"/>
<dbReference type="PANTHER" id="PTHR30269:SF37">
    <property type="entry name" value="MEMBRANE TRANSPORTER PROTEIN"/>
    <property type="match status" value="1"/>
</dbReference>
<protein>
    <recommendedName>
        <fullName evidence="8">Probable membrane transporter protein</fullName>
    </recommendedName>
</protein>
<dbReference type="PANTHER" id="PTHR30269">
    <property type="entry name" value="TRANSMEMBRANE PROTEIN YFCA"/>
    <property type="match status" value="1"/>
</dbReference>
<dbReference type="RefSeq" id="WP_062065948.1">
    <property type="nucleotide sequence ID" value="NZ_CP013264.1"/>
</dbReference>
<dbReference type="EMBL" id="CP013264">
    <property type="protein sequence ID" value="ALR21302.1"/>
    <property type="molecule type" value="Genomic_DNA"/>
</dbReference>
<name>A0A0S3F0Y0_9SPHN</name>
<gene>
    <name evidence="9" type="ORF">ATN00_14410</name>
</gene>
<feature type="transmembrane region" description="Helical" evidence="8">
    <location>
        <begin position="5"/>
        <end position="25"/>
    </location>
</feature>
<dbReference type="AlphaFoldDB" id="A0A0S3F0Y0"/>
<reference evidence="9 10" key="1">
    <citation type="submission" date="2015-11" db="EMBL/GenBank/DDBJ databases">
        <title>A Two-component Flavoprotein Monooxygenase System MeaXY Responsible for para-Hydroxylation of 2-Methyl-6-ethylaniline and 2,6-Diethylaniline in Sphingobium baderi DE-13.</title>
        <authorList>
            <person name="Cheng M."/>
            <person name="Meng Q."/>
            <person name="Yang Y."/>
            <person name="Chu C."/>
            <person name="Yan X."/>
            <person name="He J."/>
            <person name="Li S."/>
        </authorList>
    </citation>
    <scope>NUCLEOTIDE SEQUENCE [LARGE SCALE GENOMIC DNA]</scope>
    <source>
        <strain evidence="9 10">DE-13</strain>
    </source>
</reference>